<evidence type="ECO:0000256" key="2">
    <source>
        <dbReference type="SAM" id="SignalP"/>
    </source>
</evidence>
<dbReference type="AlphaFoldDB" id="A0A4P9WCS2"/>
<keyword evidence="4" id="KW-1185">Reference proteome</keyword>
<reference evidence="4" key="1">
    <citation type="journal article" date="2018" name="Nat. Microbiol.">
        <title>Leveraging single-cell genomics to expand the fungal tree of life.</title>
        <authorList>
            <person name="Ahrendt S.R."/>
            <person name="Quandt C.A."/>
            <person name="Ciobanu D."/>
            <person name="Clum A."/>
            <person name="Salamov A."/>
            <person name="Andreopoulos B."/>
            <person name="Cheng J.F."/>
            <person name="Woyke T."/>
            <person name="Pelin A."/>
            <person name="Henrissat B."/>
            <person name="Reynolds N.K."/>
            <person name="Benny G.L."/>
            <person name="Smith M.E."/>
            <person name="James T.Y."/>
            <person name="Grigoriev I.V."/>
        </authorList>
    </citation>
    <scope>NUCLEOTIDE SEQUENCE [LARGE SCALE GENOMIC DNA]</scope>
</reference>
<feature type="compositionally biased region" description="Low complexity" evidence="1">
    <location>
        <begin position="193"/>
        <end position="210"/>
    </location>
</feature>
<accession>A0A4P9WCS2</accession>
<evidence type="ECO:0000313" key="4">
    <source>
        <dbReference type="Proteomes" id="UP000269721"/>
    </source>
</evidence>
<feature type="region of interest" description="Disordered" evidence="1">
    <location>
        <begin position="150"/>
        <end position="219"/>
    </location>
</feature>
<dbReference type="EMBL" id="KZ996532">
    <property type="protein sequence ID" value="RKO88710.1"/>
    <property type="molecule type" value="Genomic_DNA"/>
</dbReference>
<evidence type="ECO:0000256" key="1">
    <source>
        <dbReference type="SAM" id="MobiDB-lite"/>
    </source>
</evidence>
<organism evidence="3 4">
    <name type="scientific">Blyttiomyces helicus</name>
    <dbReference type="NCBI Taxonomy" id="388810"/>
    <lineage>
        <taxon>Eukaryota</taxon>
        <taxon>Fungi</taxon>
        <taxon>Fungi incertae sedis</taxon>
        <taxon>Chytridiomycota</taxon>
        <taxon>Chytridiomycota incertae sedis</taxon>
        <taxon>Chytridiomycetes</taxon>
        <taxon>Chytridiomycetes incertae sedis</taxon>
        <taxon>Blyttiomyces</taxon>
    </lineage>
</organism>
<sequence>MHFSHVAALVAFLAAIASAESAPAPASAPLPPISALRTCRGQHESSDFALSTHYRDYVSFEDGAPCLLQNLGSPVLRTPPPRNGPRLDLVAETSYAGYGYRGDSRPHQEGWGYEGEARDYNHYDQHLPSYPLLQQPPRYPVKPPAPYYPYHQHNEAPDDVWVPQEPKGWQQGGSPGRDGRQYDRYAGALRASAPAAAPAVAPAPAVAAPAPAAPVPATP</sequence>
<feature type="signal peptide" evidence="2">
    <location>
        <begin position="1"/>
        <end position="19"/>
    </location>
</feature>
<gene>
    <name evidence="3" type="ORF">BDK51DRAFT_39834</name>
</gene>
<feature type="chain" id="PRO_5020192200" evidence="2">
    <location>
        <begin position="20"/>
        <end position="219"/>
    </location>
</feature>
<dbReference type="Proteomes" id="UP000269721">
    <property type="component" value="Unassembled WGS sequence"/>
</dbReference>
<evidence type="ECO:0000313" key="3">
    <source>
        <dbReference type="EMBL" id="RKO88710.1"/>
    </source>
</evidence>
<feature type="non-terminal residue" evidence="3">
    <location>
        <position position="219"/>
    </location>
</feature>
<proteinExistence type="predicted"/>
<protein>
    <submittedName>
        <fullName evidence="3">Uncharacterized protein</fullName>
    </submittedName>
</protein>
<keyword evidence="2" id="KW-0732">Signal</keyword>
<name>A0A4P9WCS2_9FUNG</name>